<name>A0A927PZA8_9ACTN</name>
<dbReference type="Proteomes" id="UP000616839">
    <property type="component" value="Unassembled WGS sequence"/>
</dbReference>
<dbReference type="RefSeq" id="WP_192140702.1">
    <property type="nucleotide sequence ID" value="NZ_JACYXZ010000001.1"/>
</dbReference>
<dbReference type="EMBL" id="JACYXZ010000001">
    <property type="protein sequence ID" value="MBD8868785.1"/>
    <property type="molecule type" value="Genomic_DNA"/>
</dbReference>
<dbReference type="Gene3D" id="3.40.50.1820">
    <property type="entry name" value="alpha/beta hydrolase"/>
    <property type="match status" value="1"/>
</dbReference>
<accession>A0A927PZA8</accession>
<dbReference type="PANTHER" id="PTHR43798">
    <property type="entry name" value="MONOACYLGLYCEROL LIPASE"/>
    <property type="match status" value="1"/>
</dbReference>
<proteinExistence type="predicted"/>
<protein>
    <submittedName>
        <fullName evidence="2">Alpha/beta hydrolase</fullName>
    </submittedName>
</protein>
<feature type="domain" description="AB hydrolase-1" evidence="1">
    <location>
        <begin position="22"/>
        <end position="254"/>
    </location>
</feature>
<reference evidence="2" key="1">
    <citation type="submission" date="2020-09" db="EMBL/GenBank/DDBJ databases">
        <title>Nocardioides sp. strain MJB4 16S ribosomal RNA gene Genome sequencing and assembly.</title>
        <authorList>
            <person name="Kim I."/>
        </authorList>
    </citation>
    <scope>NUCLEOTIDE SEQUENCE</scope>
    <source>
        <strain evidence="2">MJB4</strain>
    </source>
</reference>
<dbReference type="AlphaFoldDB" id="A0A927PZA8"/>
<sequence length="271" mass="28364">MPTVAVGDGVDLYYEERGAGVPILGIHGTPSSAVLWESAAAELATYGRCLIYDRRGVHRSPAPVPFESVDLADHVRDAVGLLTALSATPAVVIGRSTGGLIALELARRHPDLVVALVLLEPAIFSLDPRAATWAAGVRERLLEHVALGVTPVAEAMIREALGDETWLSFPEPLRDLLVGTGPAVLAEVRGSGFDLSGSPLTLEEEDLAALTPPTLVVSSEDGPQACRLVDERLAEGLPDAEAALVPGGHIIHPAHPAVLDFVARHGGDRAP</sequence>
<evidence type="ECO:0000313" key="3">
    <source>
        <dbReference type="Proteomes" id="UP000616839"/>
    </source>
</evidence>
<evidence type="ECO:0000259" key="1">
    <source>
        <dbReference type="Pfam" id="PF00561"/>
    </source>
</evidence>
<dbReference type="InterPro" id="IPR000073">
    <property type="entry name" value="AB_hydrolase_1"/>
</dbReference>
<evidence type="ECO:0000313" key="2">
    <source>
        <dbReference type="EMBL" id="MBD8868785.1"/>
    </source>
</evidence>
<gene>
    <name evidence="2" type="ORF">IE331_04015</name>
</gene>
<organism evidence="2 3">
    <name type="scientific">Nocardioides donggukensis</name>
    <dbReference type="NCBI Taxonomy" id="2774019"/>
    <lineage>
        <taxon>Bacteria</taxon>
        <taxon>Bacillati</taxon>
        <taxon>Actinomycetota</taxon>
        <taxon>Actinomycetes</taxon>
        <taxon>Propionibacteriales</taxon>
        <taxon>Nocardioidaceae</taxon>
        <taxon>Nocardioides</taxon>
    </lineage>
</organism>
<dbReference type="SUPFAM" id="SSF53474">
    <property type="entry name" value="alpha/beta-Hydrolases"/>
    <property type="match status" value="1"/>
</dbReference>
<keyword evidence="3" id="KW-1185">Reference proteome</keyword>
<dbReference type="InterPro" id="IPR050266">
    <property type="entry name" value="AB_hydrolase_sf"/>
</dbReference>
<dbReference type="Pfam" id="PF00561">
    <property type="entry name" value="Abhydrolase_1"/>
    <property type="match status" value="1"/>
</dbReference>
<dbReference type="GO" id="GO:0016787">
    <property type="term" value="F:hydrolase activity"/>
    <property type="evidence" value="ECO:0007669"/>
    <property type="project" value="UniProtKB-KW"/>
</dbReference>
<dbReference type="InterPro" id="IPR029058">
    <property type="entry name" value="AB_hydrolase_fold"/>
</dbReference>
<keyword evidence="2" id="KW-0378">Hydrolase</keyword>
<comment type="caution">
    <text evidence="2">The sequence shown here is derived from an EMBL/GenBank/DDBJ whole genome shotgun (WGS) entry which is preliminary data.</text>
</comment>